<accession>A0A150MPB3</accession>
<dbReference type="InterPro" id="IPR036249">
    <property type="entry name" value="Thioredoxin-like_sf"/>
</dbReference>
<reference evidence="1 2" key="1">
    <citation type="submission" date="2016-01" db="EMBL/GenBank/DDBJ databases">
        <title>Draft Genome Sequences of Seven Thermophilic Sporeformers Isolated from Foods.</title>
        <authorList>
            <person name="Berendsen E.M."/>
            <person name="Wells-Bennik M.H."/>
            <person name="Krawcyk A.O."/>
            <person name="De Jong A."/>
            <person name="Holsappel S."/>
            <person name="Eijlander R.T."/>
            <person name="Kuipers O.P."/>
        </authorList>
    </citation>
    <scope>NUCLEOTIDE SEQUENCE [LARGE SCALE GENOMIC DNA]</scope>
    <source>
        <strain evidence="1 2">B4110</strain>
    </source>
</reference>
<dbReference type="Proteomes" id="UP000075324">
    <property type="component" value="Unassembled WGS sequence"/>
</dbReference>
<organism evidence="1 2">
    <name type="scientific">Parageobacillus toebii</name>
    <dbReference type="NCBI Taxonomy" id="153151"/>
    <lineage>
        <taxon>Bacteria</taxon>
        <taxon>Bacillati</taxon>
        <taxon>Bacillota</taxon>
        <taxon>Bacilli</taxon>
        <taxon>Bacillales</taxon>
        <taxon>Anoxybacillaceae</taxon>
        <taxon>Parageobacillus</taxon>
    </lineage>
</organism>
<dbReference type="PATRIC" id="fig|153151.4.peg.846"/>
<name>A0A150MPB3_9BACL</name>
<dbReference type="RefSeq" id="WP_015863801.1">
    <property type="nucleotide sequence ID" value="NZ_JARTKR010000039.1"/>
</dbReference>
<dbReference type="Pfam" id="PF01257">
    <property type="entry name" value="2Fe-2S_thioredx"/>
    <property type="match status" value="1"/>
</dbReference>
<sequence length="132" mass="14840">MTTWNLIGMKHHVLICNGGSCMRKGGEEVTLAIREEIAMLELDGIVHTTRTRCNGRCQDACVVIVYPEGVWYNGVTPEKARELVRRHLRDGEWLEETITYRYEEKQGLMMSKQSNAPLGISKLCKATGGTKA</sequence>
<comment type="caution">
    <text evidence="1">The sequence shown here is derived from an EMBL/GenBank/DDBJ whole genome shotgun (WGS) entry which is preliminary data.</text>
</comment>
<dbReference type="AlphaFoldDB" id="A0A150MPB3"/>
<dbReference type="SUPFAM" id="SSF52833">
    <property type="entry name" value="Thioredoxin-like"/>
    <property type="match status" value="1"/>
</dbReference>
<evidence type="ECO:0000313" key="1">
    <source>
        <dbReference type="EMBL" id="KYD26195.1"/>
    </source>
</evidence>
<proteinExistence type="predicted"/>
<evidence type="ECO:0000313" key="2">
    <source>
        <dbReference type="Proteomes" id="UP000075324"/>
    </source>
</evidence>
<dbReference type="CDD" id="cd02980">
    <property type="entry name" value="TRX_Fd_family"/>
    <property type="match status" value="1"/>
</dbReference>
<protein>
    <submittedName>
        <fullName evidence="1">Uncharacterized protein</fullName>
    </submittedName>
</protein>
<dbReference type="Gene3D" id="3.40.30.10">
    <property type="entry name" value="Glutaredoxin"/>
    <property type="match status" value="1"/>
</dbReference>
<gene>
    <name evidence="1" type="ORF">B4110_1775</name>
</gene>
<dbReference type="EMBL" id="LQYW01000128">
    <property type="protein sequence ID" value="KYD26195.1"/>
    <property type="molecule type" value="Genomic_DNA"/>
</dbReference>